<feature type="compositionally biased region" description="Basic and acidic residues" evidence="2">
    <location>
        <begin position="130"/>
        <end position="139"/>
    </location>
</feature>
<evidence type="ECO:0000256" key="2">
    <source>
        <dbReference type="SAM" id="MobiDB-lite"/>
    </source>
</evidence>
<protein>
    <submittedName>
        <fullName evidence="3">Putative transposase-like protein</fullName>
    </submittedName>
</protein>
<organism evidence="3">
    <name type="scientific">Noccaea caerulescens</name>
    <name type="common">Alpine penny-cress</name>
    <name type="synonym">Thlaspi caerulescens</name>
    <dbReference type="NCBI Taxonomy" id="107243"/>
    <lineage>
        <taxon>Eukaryota</taxon>
        <taxon>Viridiplantae</taxon>
        <taxon>Streptophyta</taxon>
        <taxon>Embryophyta</taxon>
        <taxon>Tracheophyta</taxon>
        <taxon>Spermatophyta</taxon>
        <taxon>Magnoliopsida</taxon>
        <taxon>eudicotyledons</taxon>
        <taxon>Gunneridae</taxon>
        <taxon>Pentapetalae</taxon>
        <taxon>rosids</taxon>
        <taxon>malvids</taxon>
        <taxon>Brassicales</taxon>
        <taxon>Brassicaceae</taxon>
        <taxon>Coluteocarpeae</taxon>
        <taxon>Noccaea</taxon>
    </lineage>
</organism>
<dbReference type="AlphaFoldDB" id="A0A1J3GM57"/>
<dbReference type="InterPro" id="IPR004252">
    <property type="entry name" value="Probable_transposase_24"/>
</dbReference>
<dbReference type="EMBL" id="GEVL01020107">
    <property type="protein sequence ID" value="JAU57234.1"/>
    <property type="molecule type" value="Transcribed_RNA"/>
</dbReference>
<accession>A0A1J3GM57</accession>
<name>A0A1J3GM57_NOCCA</name>
<dbReference type="Pfam" id="PF03004">
    <property type="entry name" value="Transposase_24"/>
    <property type="match status" value="1"/>
</dbReference>
<feature type="coiled-coil region" evidence="1">
    <location>
        <begin position="271"/>
        <end position="312"/>
    </location>
</feature>
<gene>
    <name evidence="3" type="ORF">LE_TR15456_c0_g1_i1_g.48958</name>
</gene>
<evidence type="ECO:0000256" key="1">
    <source>
        <dbReference type="SAM" id="Coils"/>
    </source>
</evidence>
<reference evidence="3" key="1">
    <citation type="submission" date="2016-07" db="EMBL/GenBank/DDBJ databases">
        <title>De novo transcriptome assembly of four accessions of the metal hyperaccumulator plant Noccaea caerulescens.</title>
        <authorList>
            <person name="Blande D."/>
            <person name="Halimaa P."/>
            <person name="Tervahauta A.I."/>
            <person name="Aarts M.G."/>
            <person name="Karenlampi S.O."/>
        </authorList>
    </citation>
    <scope>NUCLEOTIDE SEQUENCE</scope>
</reference>
<proteinExistence type="predicted"/>
<sequence length="314" mass="35472">MDMALVDPANLPMLHPSRANGAQWFKHHTQVSTAVRRVIQSYFRGPWYSWKRVPPFFRQALFNLFKGIFNWDPTINGQVESEFNKLAAYRLRGMISNAKRTGVKPDWILSEYWTIMQAYWATPKAKANSEKARNSRLSDRSGLGPHSHISGSRSYAKVQDVLEANNEDYSFIAVMKKANQKPDGTYVDQRAQLVAETYEKLVQEHLTQLEASGQENVTAENLDQRVKNEIYIKAAAAAPGSSKQGVFGLGALGEGLPSVNASPSEPQPSEVEMITNRMQEMETELQQSREENQEIQKRLEAMEKMVESFASQIA</sequence>
<evidence type="ECO:0000313" key="3">
    <source>
        <dbReference type="EMBL" id="JAU57234.1"/>
    </source>
</evidence>
<keyword evidence="1" id="KW-0175">Coiled coil</keyword>
<feature type="region of interest" description="Disordered" evidence="2">
    <location>
        <begin position="130"/>
        <end position="151"/>
    </location>
</feature>